<evidence type="ECO:0000313" key="1">
    <source>
        <dbReference type="EMBL" id="PQM44417.1"/>
    </source>
</evidence>
<proteinExistence type="predicted"/>
<dbReference type="EMBL" id="PPEA01000811">
    <property type="protein sequence ID" value="PQM44417.1"/>
    <property type="molecule type" value="Genomic_DNA"/>
</dbReference>
<reference evidence="1 2" key="1">
    <citation type="journal article" date="2017" name="Int. J. Syst. Evol. Microbiol.">
        <title>Mycobacterium talmoniae sp. nov., a slowly growing mycobacterium isolated from human respiratory samples.</title>
        <authorList>
            <person name="Davidson R.M."/>
            <person name="DeGroote M.A."/>
            <person name="Marola J.L."/>
            <person name="Buss S."/>
            <person name="Jones V."/>
            <person name="McNeil M.R."/>
            <person name="Freifeld A.G."/>
            <person name="Elaine Epperson L."/>
            <person name="Hasan N.A."/>
            <person name="Jackson M."/>
            <person name="Iwen P.C."/>
            <person name="Salfinger M."/>
            <person name="Strong M."/>
        </authorList>
    </citation>
    <scope>NUCLEOTIDE SEQUENCE [LARGE SCALE GENOMIC DNA]</scope>
    <source>
        <strain evidence="1 2">ATCC BAA-2683</strain>
    </source>
</reference>
<dbReference type="Proteomes" id="UP000238296">
    <property type="component" value="Unassembled WGS sequence"/>
</dbReference>
<dbReference type="AlphaFoldDB" id="A0A2S8BCM8"/>
<organism evidence="1 2">
    <name type="scientific">Mycobacterium talmoniae</name>
    <dbReference type="NCBI Taxonomy" id="1858794"/>
    <lineage>
        <taxon>Bacteria</taxon>
        <taxon>Bacillati</taxon>
        <taxon>Actinomycetota</taxon>
        <taxon>Actinomycetes</taxon>
        <taxon>Mycobacteriales</taxon>
        <taxon>Mycobacteriaceae</taxon>
        <taxon>Mycobacterium</taxon>
    </lineage>
</organism>
<dbReference type="InterPro" id="IPR011004">
    <property type="entry name" value="Trimer_LpxA-like_sf"/>
</dbReference>
<accession>A0A2S8BCM8</accession>
<sequence length="139" mass="15369">MVAKWLVVGRIRATDRPLWSSFVWRNEVSDTFVETVAAPWFARAATGTPVMNLWLRALGAEIGRGVWCETYWLPEADLVRLGRGATVNRGCVVQTHLFHDRIMRMDAVVLDAGATLGPNCVALPAPGSGRAPPSGRRRW</sequence>
<name>A0A2S8BCM8_9MYCO</name>
<evidence type="ECO:0000313" key="2">
    <source>
        <dbReference type="Proteomes" id="UP000238296"/>
    </source>
</evidence>
<gene>
    <name evidence="1" type="ORF">C1Y40_05421</name>
</gene>
<dbReference type="SUPFAM" id="SSF51161">
    <property type="entry name" value="Trimeric LpxA-like enzymes"/>
    <property type="match status" value="1"/>
</dbReference>
<comment type="caution">
    <text evidence="1">The sequence shown here is derived from an EMBL/GenBank/DDBJ whole genome shotgun (WGS) entry which is preliminary data.</text>
</comment>
<protein>
    <submittedName>
        <fullName evidence="1">Uncharacterized protein</fullName>
    </submittedName>
</protein>